<name>A0AAV4WK53_CAEEX</name>
<protein>
    <submittedName>
        <fullName evidence="1">Uncharacterized protein</fullName>
    </submittedName>
</protein>
<evidence type="ECO:0000313" key="1">
    <source>
        <dbReference type="EMBL" id="GIY82244.1"/>
    </source>
</evidence>
<dbReference type="AlphaFoldDB" id="A0AAV4WK53"/>
<keyword evidence="2" id="KW-1185">Reference proteome</keyword>
<reference evidence="1 2" key="1">
    <citation type="submission" date="2021-06" db="EMBL/GenBank/DDBJ databases">
        <title>Caerostris extrusa draft genome.</title>
        <authorList>
            <person name="Kono N."/>
            <person name="Arakawa K."/>
        </authorList>
    </citation>
    <scope>NUCLEOTIDE SEQUENCE [LARGE SCALE GENOMIC DNA]</scope>
</reference>
<proteinExistence type="predicted"/>
<accession>A0AAV4WK53</accession>
<comment type="caution">
    <text evidence="1">The sequence shown here is derived from an EMBL/GenBank/DDBJ whole genome shotgun (WGS) entry which is preliminary data.</text>
</comment>
<gene>
    <name evidence="1" type="ORF">CEXT_503731</name>
</gene>
<sequence length="101" mass="11192">MPLNFSVLKNAFHNSTSTVRKLFPPHLSSAAFRWLQFSNQWRDFKAATANCRTEIGDEQSPLLGAQRIRPSYPPGEAMLGSWSKLLWAFGPSGHSLSGGKT</sequence>
<organism evidence="1 2">
    <name type="scientific">Caerostris extrusa</name>
    <name type="common">Bark spider</name>
    <name type="synonym">Caerostris bankana</name>
    <dbReference type="NCBI Taxonomy" id="172846"/>
    <lineage>
        <taxon>Eukaryota</taxon>
        <taxon>Metazoa</taxon>
        <taxon>Ecdysozoa</taxon>
        <taxon>Arthropoda</taxon>
        <taxon>Chelicerata</taxon>
        <taxon>Arachnida</taxon>
        <taxon>Araneae</taxon>
        <taxon>Araneomorphae</taxon>
        <taxon>Entelegynae</taxon>
        <taxon>Araneoidea</taxon>
        <taxon>Araneidae</taxon>
        <taxon>Caerostris</taxon>
    </lineage>
</organism>
<dbReference type="EMBL" id="BPLR01016227">
    <property type="protein sequence ID" value="GIY82244.1"/>
    <property type="molecule type" value="Genomic_DNA"/>
</dbReference>
<dbReference type="Proteomes" id="UP001054945">
    <property type="component" value="Unassembled WGS sequence"/>
</dbReference>
<evidence type="ECO:0000313" key="2">
    <source>
        <dbReference type="Proteomes" id="UP001054945"/>
    </source>
</evidence>